<dbReference type="KEGG" id="cpq:CPC231_09445"/>
<feature type="domain" description="SpaA-like prealbumin fold" evidence="2">
    <location>
        <begin position="645"/>
        <end position="726"/>
    </location>
</feature>
<dbReference type="RefSeq" id="WP_014401406.1">
    <property type="nucleotide sequence ID" value="NC_017301.2"/>
</dbReference>
<name>D9QCP0_CORP2</name>
<evidence type="ECO:0000313" key="4">
    <source>
        <dbReference type="EMBL" id="ADL11316.1"/>
    </source>
</evidence>
<dbReference type="PATRIC" id="fig|681645.3.peg.1945"/>
<gene>
    <name evidence="4" type="ORF">CPC231_09445</name>
</gene>
<dbReference type="InterPro" id="IPR013783">
    <property type="entry name" value="Ig-like_fold"/>
</dbReference>
<dbReference type="Pfam" id="PF17802">
    <property type="entry name" value="SpaA"/>
    <property type="match status" value="1"/>
</dbReference>
<evidence type="ECO:0000259" key="1">
    <source>
        <dbReference type="Pfam" id="PF01345"/>
    </source>
</evidence>
<evidence type="ECO:0000313" key="5">
    <source>
        <dbReference type="Proteomes" id="UP000000276"/>
    </source>
</evidence>
<dbReference type="InterPro" id="IPR047589">
    <property type="entry name" value="DUF11_rpt"/>
</dbReference>
<accession>D9QCP0</accession>
<proteinExistence type="predicted"/>
<protein>
    <submittedName>
        <fullName evidence="4">DUF11 domain-containing protein</fullName>
    </submittedName>
</protein>
<dbReference type="Pfam" id="PF01345">
    <property type="entry name" value="DUF11"/>
    <property type="match status" value="1"/>
</dbReference>
<evidence type="ECO:0000259" key="2">
    <source>
        <dbReference type="Pfam" id="PF17802"/>
    </source>
</evidence>
<dbReference type="InterPro" id="IPR054215">
    <property type="entry name" value="DUF6923"/>
</dbReference>
<dbReference type="STRING" id="681645.CpC231_1861"/>
<dbReference type="SUPFAM" id="SSF82171">
    <property type="entry name" value="DPP6 N-terminal domain-like"/>
    <property type="match status" value="1"/>
</dbReference>
<reference evidence="4 5" key="2">
    <citation type="journal article" date="2011" name="PLoS ONE">
        <title>Evidence for reductive genome evolution and lateral acquisition of virulence functions in two Corynebacterium pseudotuberculosis strains.</title>
        <authorList>
            <person name="Ruiz J.C."/>
            <person name="D'Afonseca V."/>
            <person name="Silva A."/>
            <person name="Ali A."/>
            <person name="Pinto A.C."/>
            <person name="Santos A.R."/>
            <person name="Rocha A.A."/>
            <person name="Lopes D.O."/>
            <person name="Dorella F.A."/>
            <person name="Pacheco L.G."/>
            <person name="Costa M.P."/>
            <person name="Turk M.Z."/>
            <person name="Seyffert N."/>
            <person name="Moraes P.M."/>
            <person name="Soares S.C."/>
            <person name="Almeida S.S."/>
            <person name="Castro T.L."/>
            <person name="Abreu V.A."/>
            <person name="Trost E."/>
            <person name="Baumbach J."/>
            <person name="Tauch A."/>
            <person name="Schneider M.P."/>
            <person name="McCulloch J."/>
            <person name="Cerdeira L.T."/>
            <person name="Ramos R.T."/>
            <person name="Zerlotini A."/>
            <person name="Dominitini A."/>
            <person name="Resende D.M."/>
            <person name="Coser E.M."/>
            <person name="Oliveira L.M."/>
            <person name="Pedrosa A.L."/>
            <person name="Vieira C.U."/>
            <person name="Guimaraes C.T."/>
            <person name="Bartholomeu D.C."/>
            <person name="Oliveira D.M."/>
            <person name="Santos F.R."/>
            <person name="Rabelo E.M."/>
            <person name="Lobo F.P."/>
            <person name="Franco G.R."/>
            <person name="Costa A.F."/>
            <person name="Castro I.M."/>
            <person name="Dias S.R."/>
            <person name="Ferro J.A."/>
            <person name="Ortega J.M."/>
            <person name="Paiva L.V."/>
            <person name="Goulart L.R."/>
            <person name="Almeida J.F."/>
            <person name="Ferro M.I."/>
            <person name="Carneiro N.P."/>
            <person name="Falcao P.R."/>
            <person name="Grynberg P."/>
            <person name="Teixeira S.M."/>
            <person name="Brommonschenkel S."/>
            <person name="Oliveira S.C."/>
            <person name="Meyer R."/>
            <person name="Moore R.J."/>
            <person name="Miyoshi A."/>
            <person name="Oliveira G.C."/>
            <person name="Azevedo V."/>
        </authorList>
    </citation>
    <scope>NUCLEOTIDE SEQUENCE [LARGE SCALE GENOMIC DNA]</scope>
    <source>
        <strain evidence="4 5">C231</strain>
    </source>
</reference>
<dbReference type="Pfam" id="PF21959">
    <property type="entry name" value="DUF6923"/>
    <property type="match status" value="1"/>
</dbReference>
<dbReference type="AlphaFoldDB" id="D9QCP0"/>
<feature type="domain" description="DUF11" evidence="1">
    <location>
        <begin position="357"/>
        <end position="473"/>
    </location>
</feature>
<dbReference type="HOGENOM" id="CLU_318784_0_0_11"/>
<dbReference type="InterPro" id="IPR041033">
    <property type="entry name" value="SpaA_PFL_dom_1"/>
</dbReference>
<evidence type="ECO:0000259" key="3">
    <source>
        <dbReference type="Pfam" id="PF21959"/>
    </source>
</evidence>
<dbReference type="OrthoDB" id="4424254at2"/>
<dbReference type="eggNOG" id="ENOG5033V50">
    <property type="taxonomic scope" value="Bacteria"/>
</dbReference>
<dbReference type="GO" id="GO:0005975">
    <property type="term" value="P:carbohydrate metabolic process"/>
    <property type="evidence" value="ECO:0007669"/>
    <property type="project" value="UniProtKB-ARBA"/>
</dbReference>
<dbReference type="NCBIfam" id="TIGR01451">
    <property type="entry name" value="B_ant_repeat"/>
    <property type="match status" value="1"/>
</dbReference>
<feature type="domain" description="DUF6923" evidence="3">
    <location>
        <begin position="80"/>
        <end position="348"/>
    </location>
</feature>
<dbReference type="EMBL" id="CP001829">
    <property type="protein sequence ID" value="ADL11316.1"/>
    <property type="molecule type" value="Genomic_DNA"/>
</dbReference>
<dbReference type="Gene3D" id="2.60.40.10">
    <property type="entry name" value="Immunoglobulins"/>
    <property type="match status" value="1"/>
</dbReference>
<sequence>MEVPEKTKVEIRFQTGSKISTPSTPSVYVNGCVEEFENTEPIAPIPPVGPSVDPTVCSPNAEAKVWIGMSQHTNRGETFNDRNSTDLYVQSFNRNTGLDEFKPVGARTPWVYNAMAYNPKEGYIYAISQGRLKTLQSSKLRIYDEDPNYPAGHLLQISPVNAGVKDLGAIIGLNGSRLTAWPNDLWGGMTSGIIDGNGRYLVSNSSQSGTHNLYTLDLDTRLATVVASNTAFSNDYTSTGKTDSNYVWGIKNSSNPAVLERIDVRDGSRKEFSLDGVKDPLGQNVEKGIYGTAWTYGNGSLGFGNNATGSVYQIDIGNESGTTIDDLHLKIVAKRKGPTSQNNDATSNGILSPVITDLKVTKKLEKIEGNQVSWTITVENVGPCPSSGFTLQDVVPEGYAEVKGDPQSNGWYQDISVNGNVINASHGPIAVNEKATYKVTANQSISNNEKCLQNTASIYANEKDLIEDNNVASDGACIPAITKTVVDQNGDEKIDGQDGSVAAGNGLRKVTYKIEVKNPKGFPETKYSLTDTPQFADSVKLERLKVISDYGKKNQEVQAADISVNGLVLAEDGTPIEGNASKDTVHTYMVEAFYSGPESSAHDSTDECKDSTPKFGLFNSAKLKVGVSEKTSEGCAPIVRNVPIKIQLKKVDAENKETELQATFELYRVSDGGKVATLQPRPNQQEQTEVEPGKYRLIETQSPVGYQLLPRPVEFEVTRTADGKADVTIDAASFPLSKSADQGKDPNLVILTVADVRVGTLPKTGDMEWLFTW</sequence>
<dbReference type="InterPro" id="IPR001434">
    <property type="entry name" value="OmcB-like_DUF11"/>
</dbReference>
<dbReference type="Proteomes" id="UP000000276">
    <property type="component" value="Chromosome"/>
</dbReference>
<organism evidence="4 5">
    <name type="scientific">Corynebacterium pseudotuberculosis (strain C231)</name>
    <dbReference type="NCBI Taxonomy" id="681645"/>
    <lineage>
        <taxon>Bacteria</taxon>
        <taxon>Bacillati</taxon>
        <taxon>Actinomycetota</taxon>
        <taxon>Actinomycetes</taxon>
        <taxon>Mycobacteriales</taxon>
        <taxon>Corynebacteriaceae</taxon>
        <taxon>Corynebacterium</taxon>
    </lineage>
</organism>
<reference evidence="4 5" key="1">
    <citation type="journal article" date="2011" name="J. Bacteriol.">
        <title>Complete genome sequence of Corynebacterium pseudotuberculosis I19, a strain isolated from a cow in Israel with bovine mastitis.</title>
        <authorList>
            <consortium name="Consortium: Rede Paraense de Genomica e Proteomica (RPGP)"/>
            <person name="Silva A."/>
            <person name="Schneider M.P."/>
            <person name="Cerdeira L."/>
            <person name="Barbosa M.S."/>
            <person name="Ramos R.T."/>
            <person name="Carneiro A.R."/>
            <person name="Santos R."/>
            <person name="Lima M."/>
            <person name="D'Afonseca V."/>
            <person name="Almeida S.S."/>
            <person name="Santos A.R."/>
            <person name="Soares S.C."/>
            <person name="Pinto A.C."/>
            <person name="Ali A."/>
            <person name="Dorella F.A."/>
            <person name="Rocha F."/>
            <person name="de Abreu V.A."/>
            <person name="Trost E."/>
            <person name="Tauch A."/>
            <person name="Shpigel N."/>
            <person name="Miyoshi A."/>
            <person name="Azevedo V."/>
        </authorList>
    </citation>
    <scope>NUCLEOTIDE SEQUENCE [LARGE SCALE GENOMIC DNA]</scope>
    <source>
        <strain evidence="4 5">C231</strain>
    </source>
</reference>
<keyword evidence="5" id="KW-1185">Reference proteome</keyword>